<evidence type="ECO:0000313" key="1">
    <source>
        <dbReference type="EMBL" id="SVD69589.1"/>
    </source>
</evidence>
<feature type="non-terminal residue" evidence="1">
    <location>
        <position position="39"/>
    </location>
</feature>
<sequence>MYSKRKVSIPVTELEQAFFCRLDDNLRSKTLEEEFKSGV</sequence>
<dbReference type="AlphaFoldDB" id="A0A382XFH2"/>
<proteinExistence type="predicted"/>
<gene>
    <name evidence="1" type="ORF">METZ01_LOCUS422443</name>
</gene>
<reference evidence="1" key="1">
    <citation type="submission" date="2018-05" db="EMBL/GenBank/DDBJ databases">
        <authorList>
            <person name="Lanie J.A."/>
            <person name="Ng W.-L."/>
            <person name="Kazmierczak K.M."/>
            <person name="Andrzejewski T.M."/>
            <person name="Davidsen T.M."/>
            <person name="Wayne K.J."/>
            <person name="Tettelin H."/>
            <person name="Glass J.I."/>
            <person name="Rusch D."/>
            <person name="Podicherti R."/>
            <person name="Tsui H.-C.T."/>
            <person name="Winkler M.E."/>
        </authorList>
    </citation>
    <scope>NUCLEOTIDE SEQUENCE</scope>
</reference>
<name>A0A382XFH2_9ZZZZ</name>
<organism evidence="1">
    <name type="scientific">marine metagenome</name>
    <dbReference type="NCBI Taxonomy" id="408172"/>
    <lineage>
        <taxon>unclassified sequences</taxon>
        <taxon>metagenomes</taxon>
        <taxon>ecological metagenomes</taxon>
    </lineage>
</organism>
<dbReference type="EMBL" id="UINC01167211">
    <property type="protein sequence ID" value="SVD69589.1"/>
    <property type="molecule type" value="Genomic_DNA"/>
</dbReference>
<accession>A0A382XFH2</accession>
<protein>
    <submittedName>
        <fullName evidence="1">Uncharacterized protein</fullName>
    </submittedName>
</protein>